<dbReference type="Proteomes" id="UP001156836">
    <property type="component" value="Unassembled WGS sequence"/>
</dbReference>
<keyword evidence="2" id="KW-0479">Metal-binding</keyword>
<keyword evidence="4" id="KW-1185">Reference proteome</keyword>
<organism evidence="3 4">
    <name type="scientific">Chitiniphilus shinanonensis</name>
    <dbReference type="NCBI Taxonomy" id="553088"/>
    <lineage>
        <taxon>Bacteria</taxon>
        <taxon>Pseudomonadati</taxon>
        <taxon>Pseudomonadota</taxon>
        <taxon>Betaproteobacteria</taxon>
        <taxon>Neisseriales</taxon>
        <taxon>Chitinibacteraceae</taxon>
        <taxon>Chitiniphilus</taxon>
    </lineage>
</organism>
<proteinExistence type="inferred from homology"/>
<evidence type="ECO:0000256" key="2">
    <source>
        <dbReference type="ARBA" id="ARBA00022723"/>
    </source>
</evidence>
<reference evidence="4" key="1">
    <citation type="journal article" date="2019" name="Int. J. Syst. Evol. Microbiol.">
        <title>The Global Catalogue of Microorganisms (GCM) 10K type strain sequencing project: providing services to taxonomists for standard genome sequencing and annotation.</title>
        <authorList>
            <consortium name="The Broad Institute Genomics Platform"/>
            <consortium name="The Broad Institute Genome Sequencing Center for Infectious Disease"/>
            <person name="Wu L."/>
            <person name="Ma J."/>
        </authorList>
    </citation>
    <scope>NUCLEOTIDE SEQUENCE [LARGE SCALE GENOMIC DNA]</scope>
    <source>
        <strain evidence="4">NBRC 104970</strain>
    </source>
</reference>
<evidence type="ECO:0000256" key="1">
    <source>
        <dbReference type="ARBA" id="ARBA00008635"/>
    </source>
</evidence>
<dbReference type="RefSeq" id="WP_040430721.1">
    <property type="nucleotide sequence ID" value="NZ_BSOZ01000016.1"/>
</dbReference>
<protein>
    <recommendedName>
        <fullName evidence="5">DinB family protein</fullName>
    </recommendedName>
</protein>
<comment type="similarity">
    <text evidence="1">Belongs to the DinB family.</text>
</comment>
<evidence type="ECO:0008006" key="5">
    <source>
        <dbReference type="Google" id="ProtNLM"/>
    </source>
</evidence>
<evidence type="ECO:0000313" key="4">
    <source>
        <dbReference type="Proteomes" id="UP001156836"/>
    </source>
</evidence>
<dbReference type="InterPro" id="IPR034660">
    <property type="entry name" value="DinB/YfiT-like"/>
</dbReference>
<accession>A0ABQ6BSK8</accession>
<dbReference type="PANTHER" id="PTHR37302">
    <property type="entry name" value="SLR1116 PROTEIN"/>
    <property type="match status" value="1"/>
</dbReference>
<sequence length="166" mass="18687">MNASAASVMACYNRWMNQRLFDICDALDDTTRRSDLGAFFKSIHGTLAHLVWADSVWLARFAGEPLPDSTVASDDWQTLCTQRQALDHRIEEWVAGLSETWLAESFTFRSMTGIERTQPAWALVLHFFNHQTHHRGQLTTLLAQLGIDFGVTDLAALPELNGTPPR</sequence>
<gene>
    <name evidence="3" type="ORF">GCM10007860_14990</name>
</gene>
<dbReference type="Gene3D" id="1.20.120.450">
    <property type="entry name" value="dinb family like domain"/>
    <property type="match status" value="1"/>
</dbReference>
<evidence type="ECO:0000313" key="3">
    <source>
        <dbReference type="EMBL" id="GLS04352.1"/>
    </source>
</evidence>
<dbReference type="InterPro" id="IPR007837">
    <property type="entry name" value="DinB"/>
</dbReference>
<dbReference type="SUPFAM" id="SSF109854">
    <property type="entry name" value="DinB/YfiT-like putative metalloenzymes"/>
    <property type="match status" value="1"/>
</dbReference>
<name>A0ABQ6BSK8_9NEIS</name>
<dbReference type="EMBL" id="BSOZ01000016">
    <property type="protein sequence ID" value="GLS04352.1"/>
    <property type="molecule type" value="Genomic_DNA"/>
</dbReference>
<dbReference type="PANTHER" id="PTHR37302:SF1">
    <property type="entry name" value="PROTEIN DINB"/>
    <property type="match status" value="1"/>
</dbReference>
<dbReference type="Pfam" id="PF05163">
    <property type="entry name" value="DinB"/>
    <property type="match status" value="1"/>
</dbReference>
<comment type="caution">
    <text evidence="3">The sequence shown here is derived from an EMBL/GenBank/DDBJ whole genome shotgun (WGS) entry which is preliminary data.</text>
</comment>